<evidence type="ECO:0000313" key="10">
    <source>
        <dbReference type="Proteomes" id="UP001320245"/>
    </source>
</evidence>
<dbReference type="PANTHER" id="PTHR33048:SF146">
    <property type="entry name" value="INTEGRAL MEMBRANE PROTEIN"/>
    <property type="match status" value="1"/>
</dbReference>
<evidence type="ECO:0000256" key="1">
    <source>
        <dbReference type="ARBA" id="ARBA00004141"/>
    </source>
</evidence>
<feature type="transmembrane region" description="Helical" evidence="7">
    <location>
        <begin position="83"/>
        <end position="104"/>
    </location>
</feature>
<evidence type="ECO:0000256" key="7">
    <source>
        <dbReference type="SAM" id="Phobius"/>
    </source>
</evidence>
<keyword evidence="2 7" id="KW-0812">Transmembrane</keyword>
<keyword evidence="10" id="KW-1185">Reference proteome</keyword>
<dbReference type="InterPro" id="IPR052337">
    <property type="entry name" value="SAT4-like"/>
</dbReference>
<evidence type="ECO:0000256" key="3">
    <source>
        <dbReference type="ARBA" id="ARBA00022989"/>
    </source>
</evidence>
<feature type="region of interest" description="Disordered" evidence="6">
    <location>
        <begin position="155"/>
        <end position="181"/>
    </location>
</feature>
<dbReference type="Pfam" id="PF20684">
    <property type="entry name" value="Fung_rhodopsin"/>
    <property type="match status" value="1"/>
</dbReference>
<evidence type="ECO:0000259" key="8">
    <source>
        <dbReference type="Pfam" id="PF20684"/>
    </source>
</evidence>
<name>A0AAN9UCH7_9PEZI</name>
<evidence type="ECO:0000313" key="9">
    <source>
        <dbReference type="EMBL" id="KAK7744117.1"/>
    </source>
</evidence>
<feature type="compositionally biased region" description="Polar residues" evidence="6">
    <location>
        <begin position="172"/>
        <end position="181"/>
    </location>
</feature>
<comment type="subcellular location">
    <subcellularLocation>
        <location evidence="1">Membrane</location>
        <topology evidence="1">Multi-pass membrane protein</topology>
    </subcellularLocation>
</comment>
<keyword evidence="3 7" id="KW-1133">Transmembrane helix</keyword>
<evidence type="ECO:0000256" key="4">
    <source>
        <dbReference type="ARBA" id="ARBA00023136"/>
    </source>
</evidence>
<dbReference type="AlphaFoldDB" id="A0AAN9UCH7"/>
<dbReference type="InterPro" id="IPR049326">
    <property type="entry name" value="Rhodopsin_dom_fungi"/>
</dbReference>
<feature type="transmembrane region" description="Helical" evidence="7">
    <location>
        <begin position="31"/>
        <end position="51"/>
    </location>
</feature>
<feature type="transmembrane region" description="Helical" evidence="7">
    <location>
        <begin position="57"/>
        <end position="76"/>
    </location>
</feature>
<protein>
    <recommendedName>
        <fullName evidence="8">Rhodopsin domain-containing protein</fullName>
    </recommendedName>
</protein>
<dbReference type="Proteomes" id="UP001320245">
    <property type="component" value="Unassembled WGS sequence"/>
</dbReference>
<sequence length="229" mass="24888">MASIGGGRHVFYLTAAQQLEAVKWSWISQPIAIVLFAPGKASVAILTLRFMSRTYNIAADIVLALLPATIIGKLNLHPRKKIALCVLLGLGLICAVFSAIKLPYLVDLTSRSDFTWSAYDVEMWTGAEAFVMMVCGNIPPLQPLWDSKISGSRKVHGPSSYERTPPKGHSGASYSVTTGSKATIRNPAESQTQYDDLEMLDPKVSGWPQPSARTIMATTGVDVTYRDEA</sequence>
<dbReference type="GO" id="GO:0016020">
    <property type="term" value="C:membrane"/>
    <property type="evidence" value="ECO:0007669"/>
    <property type="project" value="UniProtKB-SubCell"/>
</dbReference>
<proteinExistence type="inferred from homology"/>
<dbReference type="PANTHER" id="PTHR33048">
    <property type="entry name" value="PTH11-LIKE INTEGRAL MEMBRANE PROTEIN (AFU_ORTHOLOGUE AFUA_5G11245)"/>
    <property type="match status" value="1"/>
</dbReference>
<evidence type="ECO:0000256" key="2">
    <source>
        <dbReference type="ARBA" id="ARBA00022692"/>
    </source>
</evidence>
<comment type="similarity">
    <text evidence="5">Belongs to the SAT4 family.</text>
</comment>
<accession>A0AAN9UCH7</accession>
<keyword evidence="4 7" id="KW-0472">Membrane</keyword>
<feature type="domain" description="Rhodopsin" evidence="8">
    <location>
        <begin position="52"/>
        <end position="145"/>
    </location>
</feature>
<dbReference type="EMBL" id="JAJSPL020000011">
    <property type="protein sequence ID" value="KAK7744117.1"/>
    <property type="molecule type" value="Genomic_DNA"/>
</dbReference>
<reference evidence="9 10" key="1">
    <citation type="journal article" date="2023" name="PLoS ONE">
        <title>Cytospora paraplurivora sp. nov. isolated from orchards with fruit tree decline syndrome in Ontario, Canada.</title>
        <authorList>
            <person name="Ilyukhin E."/>
            <person name="Nguyen H.D.T."/>
            <person name="Castle A.J."/>
            <person name="Ellouze W."/>
        </authorList>
    </citation>
    <scope>NUCLEOTIDE SEQUENCE [LARGE SCALE GENOMIC DNA]</scope>
    <source>
        <strain evidence="9 10">FDS-564</strain>
    </source>
</reference>
<evidence type="ECO:0000256" key="5">
    <source>
        <dbReference type="ARBA" id="ARBA00038359"/>
    </source>
</evidence>
<gene>
    <name evidence="9" type="ORF">SLS53_003638</name>
</gene>
<evidence type="ECO:0000256" key="6">
    <source>
        <dbReference type="SAM" id="MobiDB-lite"/>
    </source>
</evidence>
<organism evidence="9 10">
    <name type="scientific">Cytospora paraplurivora</name>
    <dbReference type="NCBI Taxonomy" id="2898453"/>
    <lineage>
        <taxon>Eukaryota</taxon>
        <taxon>Fungi</taxon>
        <taxon>Dikarya</taxon>
        <taxon>Ascomycota</taxon>
        <taxon>Pezizomycotina</taxon>
        <taxon>Sordariomycetes</taxon>
        <taxon>Sordariomycetidae</taxon>
        <taxon>Diaporthales</taxon>
        <taxon>Cytosporaceae</taxon>
        <taxon>Cytospora</taxon>
    </lineage>
</organism>
<comment type="caution">
    <text evidence="9">The sequence shown here is derived from an EMBL/GenBank/DDBJ whole genome shotgun (WGS) entry which is preliminary data.</text>
</comment>